<proteinExistence type="predicted"/>
<dbReference type="SUPFAM" id="SSF46785">
    <property type="entry name" value="Winged helix' DNA-binding domain"/>
    <property type="match status" value="1"/>
</dbReference>
<sequence>MDSEIARSTLRGLRRILRATETGNRRLAAATGLTPSQLLVLREIDATAGVTPSAVAHRLQFSHATITAIVDQLVARGFVTRARGERDKRQSLLTSTPEGARSLSEAPDMLQERFAEGFDRLPEWEKAMILAAIERLSIILGVEASDAAPLLDSGAIDRVGSGPIQQG</sequence>
<gene>
    <name evidence="3" type="ORF">FPZ54_02085</name>
</gene>
<dbReference type="PROSITE" id="PS50995">
    <property type="entry name" value="HTH_MARR_2"/>
    <property type="match status" value="1"/>
</dbReference>
<organism evidence="3 4">
    <name type="scientific">Sphingomonas suaedae</name>
    <dbReference type="NCBI Taxonomy" id="2599297"/>
    <lineage>
        <taxon>Bacteria</taxon>
        <taxon>Pseudomonadati</taxon>
        <taxon>Pseudomonadota</taxon>
        <taxon>Alphaproteobacteria</taxon>
        <taxon>Sphingomonadales</taxon>
        <taxon>Sphingomonadaceae</taxon>
        <taxon>Sphingomonas</taxon>
    </lineage>
</organism>
<evidence type="ECO:0000256" key="1">
    <source>
        <dbReference type="SAM" id="MobiDB-lite"/>
    </source>
</evidence>
<dbReference type="PANTHER" id="PTHR33164:SF89">
    <property type="entry name" value="MARR FAMILY REGULATORY PROTEIN"/>
    <property type="match status" value="1"/>
</dbReference>
<dbReference type="KEGG" id="ssua:FPZ54_02085"/>
<dbReference type="GO" id="GO:0003700">
    <property type="term" value="F:DNA-binding transcription factor activity"/>
    <property type="evidence" value="ECO:0007669"/>
    <property type="project" value="InterPro"/>
</dbReference>
<dbReference type="EMBL" id="CP042239">
    <property type="protein sequence ID" value="QDX24937.1"/>
    <property type="molecule type" value="Genomic_DNA"/>
</dbReference>
<dbReference type="SMART" id="SM00347">
    <property type="entry name" value="HTH_MARR"/>
    <property type="match status" value="1"/>
</dbReference>
<dbReference type="PANTHER" id="PTHR33164">
    <property type="entry name" value="TRANSCRIPTIONAL REGULATOR, MARR FAMILY"/>
    <property type="match status" value="1"/>
</dbReference>
<protein>
    <submittedName>
        <fullName evidence="3">MarR family transcriptional regulator</fullName>
    </submittedName>
</protein>
<name>A0A518RBT6_9SPHN</name>
<dbReference type="Proteomes" id="UP000318055">
    <property type="component" value="Chromosome"/>
</dbReference>
<accession>A0A518RBT6</accession>
<feature type="domain" description="HTH marR-type" evidence="2">
    <location>
        <begin position="6"/>
        <end position="138"/>
    </location>
</feature>
<dbReference type="InterPro" id="IPR036388">
    <property type="entry name" value="WH-like_DNA-bd_sf"/>
</dbReference>
<dbReference type="PRINTS" id="PR00598">
    <property type="entry name" value="HTHMARR"/>
</dbReference>
<evidence type="ECO:0000313" key="3">
    <source>
        <dbReference type="EMBL" id="QDX24937.1"/>
    </source>
</evidence>
<dbReference type="AlphaFoldDB" id="A0A518RBT6"/>
<keyword evidence="4" id="KW-1185">Reference proteome</keyword>
<dbReference type="GO" id="GO:0006950">
    <property type="term" value="P:response to stress"/>
    <property type="evidence" value="ECO:0007669"/>
    <property type="project" value="TreeGrafter"/>
</dbReference>
<dbReference type="InterPro" id="IPR000835">
    <property type="entry name" value="HTH_MarR-typ"/>
</dbReference>
<evidence type="ECO:0000313" key="4">
    <source>
        <dbReference type="Proteomes" id="UP000318055"/>
    </source>
</evidence>
<dbReference type="OrthoDB" id="8447118at2"/>
<evidence type="ECO:0000259" key="2">
    <source>
        <dbReference type="PROSITE" id="PS50995"/>
    </source>
</evidence>
<dbReference type="InterPro" id="IPR039422">
    <property type="entry name" value="MarR/SlyA-like"/>
</dbReference>
<dbReference type="Gene3D" id="1.10.10.10">
    <property type="entry name" value="Winged helix-like DNA-binding domain superfamily/Winged helix DNA-binding domain"/>
    <property type="match status" value="1"/>
</dbReference>
<reference evidence="3 4" key="1">
    <citation type="submission" date="2019-07" db="EMBL/GenBank/DDBJ databases">
        <title>Sphingomonas alkalisoli sp. nov., isolated from rhizosphere soil of Suaedae salsa.</title>
        <authorList>
            <person name="Zhang H."/>
            <person name="Xu L."/>
            <person name="Zhang J.-X."/>
            <person name="Sun J.-Q."/>
        </authorList>
    </citation>
    <scope>NUCLEOTIDE SEQUENCE [LARGE SCALE GENOMIC DNA]</scope>
    <source>
        <strain evidence="3 4">XS-10</strain>
    </source>
</reference>
<dbReference type="RefSeq" id="WP_145844618.1">
    <property type="nucleotide sequence ID" value="NZ_CP042239.1"/>
</dbReference>
<dbReference type="Pfam" id="PF12802">
    <property type="entry name" value="MarR_2"/>
    <property type="match status" value="1"/>
</dbReference>
<dbReference type="InterPro" id="IPR036390">
    <property type="entry name" value="WH_DNA-bd_sf"/>
</dbReference>
<feature type="region of interest" description="Disordered" evidence="1">
    <location>
        <begin position="87"/>
        <end position="106"/>
    </location>
</feature>